<dbReference type="InterPro" id="IPR051159">
    <property type="entry name" value="Hexapeptide_acetyltransf"/>
</dbReference>
<dbReference type="PANTHER" id="PTHR23416:SF78">
    <property type="entry name" value="LIPOPOLYSACCHARIDE BIOSYNTHESIS O-ACETYL TRANSFERASE WBBJ-RELATED"/>
    <property type="match status" value="1"/>
</dbReference>
<evidence type="ECO:0000313" key="2">
    <source>
        <dbReference type="Proteomes" id="UP000003081"/>
    </source>
</evidence>
<gene>
    <name evidence="1" type="ORF">CLP_1368</name>
</gene>
<keyword evidence="1" id="KW-0808">Transferase</keyword>
<protein>
    <submittedName>
        <fullName evidence="1">Transferase, hexapeptide repeat family</fullName>
    </submittedName>
</protein>
<dbReference type="HOGENOM" id="CLU_051638_6_2_9"/>
<dbReference type="eggNOG" id="COG0110">
    <property type="taxonomic scope" value="Bacteria"/>
</dbReference>
<name>C4IKC8_CLOBU</name>
<dbReference type="Proteomes" id="UP000003081">
    <property type="component" value="Unassembled WGS sequence"/>
</dbReference>
<organism evidence="1 2">
    <name type="scientific">Clostridium butyricum E4 str. BoNT E BL5262</name>
    <dbReference type="NCBI Taxonomy" id="632245"/>
    <lineage>
        <taxon>Bacteria</taxon>
        <taxon>Bacillati</taxon>
        <taxon>Bacillota</taxon>
        <taxon>Clostridia</taxon>
        <taxon>Eubacteriales</taxon>
        <taxon>Clostridiaceae</taxon>
        <taxon>Clostridium</taxon>
    </lineage>
</organism>
<comment type="caution">
    <text evidence="1">The sequence shown here is derived from an EMBL/GenBank/DDBJ whole genome shotgun (WGS) entry which is preliminary data.</text>
</comment>
<reference evidence="1 2" key="1">
    <citation type="submission" date="2009-08" db="EMBL/GenBank/DDBJ databases">
        <authorList>
            <person name="Shrivastava S."/>
            <person name="Brinkac L.B."/>
            <person name="Brown J.L."/>
            <person name="Bruce D.B."/>
            <person name="Detter C."/>
            <person name="Green L.D."/>
            <person name="Munk C.A."/>
            <person name="Rogers Y.C."/>
            <person name="Tapia R."/>
            <person name="Sims D.R."/>
            <person name="Smith L.A."/>
            <person name="Smith T.J."/>
            <person name="Sutton G."/>
            <person name="Brettin T."/>
        </authorList>
    </citation>
    <scope>NUCLEOTIDE SEQUENCE [LARGE SCALE GENOMIC DNA]</scope>
    <source>
        <strain evidence="2">E4 str. BoNT E BL5262</strain>
    </source>
</reference>
<proteinExistence type="predicted"/>
<dbReference type="EMBL" id="ACOM01000005">
    <property type="protein sequence ID" value="EEP53365.1"/>
    <property type="molecule type" value="Genomic_DNA"/>
</dbReference>
<dbReference type="InterPro" id="IPR011004">
    <property type="entry name" value="Trimer_LpxA-like_sf"/>
</dbReference>
<sequence>MIRINFDEGSEGINCSSNGQGYFSVKEEGQIIFNGKASFASGISIRVDKGKLNIGKNFSANKNCLLSCTENITIGDDVLVGWNVNLRDADGHSIFKLDDNSITNNNNSVSIGNHVWIASNVDILKGTLIPNNCIIGYRSCLNKKFYNDNCIIAGYPGKVLREGVNWIK</sequence>
<dbReference type="AlphaFoldDB" id="C4IKC8"/>
<evidence type="ECO:0000313" key="1">
    <source>
        <dbReference type="EMBL" id="EEP53365.1"/>
    </source>
</evidence>
<keyword evidence="2" id="KW-1185">Reference proteome</keyword>
<accession>C4IKC8</accession>
<dbReference type="CDD" id="cd04647">
    <property type="entry name" value="LbH_MAT_like"/>
    <property type="match status" value="1"/>
</dbReference>
<dbReference type="Gene3D" id="2.160.10.10">
    <property type="entry name" value="Hexapeptide repeat proteins"/>
    <property type="match status" value="1"/>
</dbReference>
<dbReference type="GO" id="GO:0016740">
    <property type="term" value="F:transferase activity"/>
    <property type="evidence" value="ECO:0007669"/>
    <property type="project" value="UniProtKB-KW"/>
</dbReference>
<dbReference type="SUPFAM" id="SSF51161">
    <property type="entry name" value="Trimeric LpxA-like enzymes"/>
    <property type="match status" value="1"/>
</dbReference>
<dbReference type="PANTHER" id="PTHR23416">
    <property type="entry name" value="SIALIC ACID SYNTHASE-RELATED"/>
    <property type="match status" value="1"/>
</dbReference>